<evidence type="ECO:0000256" key="1">
    <source>
        <dbReference type="SAM" id="MobiDB-lite"/>
    </source>
</evidence>
<reference evidence="2" key="1">
    <citation type="submission" date="2022-07" db="EMBL/GenBank/DDBJ databases">
        <title>The genome of Lyophyllum shimeji provides insight into the initial evolution of ectomycorrhizal fungal genome.</title>
        <authorList>
            <person name="Kobayashi Y."/>
            <person name="Shibata T."/>
            <person name="Hirakawa H."/>
            <person name="Shigenobu S."/>
            <person name="Nishiyama T."/>
            <person name="Yamada A."/>
            <person name="Hasebe M."/>
            <person name="Kawaguchi M."/>
        </authorList>
    </citation>
    <scope>NUCLEOTIDE SEQUENCE</scope>
    <source>
        <strain evidence="2">AT787</strain>
    </source>
</reference>
<accession>A0A9P3UUB3</accession>
<protein>
    <submittedName>
        <fullName evidence="2">Uncharacterized protein</fullName>
    </submittedName>
</protein>
<sequence>MDIVVALVLLPDAADPGIPDPTRAAHGCHVVTKIGRSHQFRPRRSLVLCAASRRQEGVLSAGKSLLHSLFALYSRRREFVMLQVSKGFQYVCERALYNTLYMRDARDTISLCTTLAGQPRLSILVEALTIYLSDEDNGSDDDSDRASGDDAEPPSLPDAYWPSVASALQRTTRLRYLNIHINSNIDKAAAWIFNRCTFRLRRFHCDLDWDHHLVAFLNTQVDLDDLYIIDYNESGSVTPTNTVPSPSLMLDTHSLPNLSTLECTFSEAAIALVPGRPITHLKTCFSRSELSEKRAEMALLFSKLKLSTRPLRSLDIADSTYSEAFSMELLSCIVRTAATTSELRYVGTLVLPIMGQERLQFYGLLMRLPRVQCVELEVSEWVPAPDSPPAFRALASEMRLYSPTMTRVVYVNDFDRTVVTAVDGVCRMEKDVNVDLLWREII</sequence>
<comment type="caution">
    <text evidence="2">The sequence shown here is derived from an EMBL/GenBank/DDBJ whole genome shotgun (WGS) entry which is preliminary data.</text>
</comment>
<proteinExistence type="predicted"/>
<organism evidence="2 3">
    <name type="scientific">Lyophyllum shimeji</name>
    <name type="common">Hon-shimeji</name>
    <name type="synonym">Tricholoma shimeji</name>
    <dbReference type="NCBI Taxonomy" id="47721"/>
    <lineage>
        <taxon>Eukaryota</taxon>
        <taxon>Fungi</taxon>
        <taxon>Dikarya</taxon>
        <taxon>Basidiomycota</taxon>
        <taxon>Agaricomycotina</taxon>
        <taxon>Agaricomycetes</taxon>
        <taxon>Agaricomycetidae</taxon>
        <taxon>Agaricales</taxon>
        <taxon>Tricholomatineae</taxon>
        <taxon>Lyophyllaceae</taxon>
        <taxon>Lyophyllum</taxon>
    </lineage>
</organism>
<gene>
    <name evidence="2" type="ORF">LshimejAT787_2300030</name>
</gene>
<dbReference type="OrthoDB" id="3188866at2759"/>
<dbReference type="Proteomes" id="UP001063166">
    <property type="component" value="Unassembled WGS sequence"/>
</dbReference>
<evidence type="ECO:0000313" key="2">
    <source>
        <dbReference type="EMBL" id="GLB45443.1"/>
    </source>
</evidence>
<keyword evidence="3" id="KW-1185">Reference proteome</keyword>
<name>A0A9P3UUB3_LYOSH</name>
<evidence type="ECO:0000313" key="3">
    <source>
        <dbReference type="Proteomes" id="UP001063166"/>
    </source>
</evidence>
<feature type="region of interest" description="Disordered" evidence="1">
    <location>
        <begin position="135"/>
        <end position="159"/>
    </location>
</feature>
<dbReference type="AlphaFoldDB" id="A0A9P3UUB3"/>
<dbReference type="EMBL" id="BRPK01000023">
    <property type="protein sequence ID" value="GLB45443.1"/>
    <property type="molecule type" value="Genomic_DNA"/>
</dbReference>